<accession>A0ABS5KY38</accession>
<comment type="caution">
    <text evidence="3">The sequence shown here is derived from an EMBL/GenBank/DDBJ whole genome shotgun (WGS) entry which is preliminary data.</text>
</comment>
<dbReference type="NCBIfam" id="NF045556">
    <property type="entry name" value="TbtD_PbtD_pyrid"/>
    <property type="match status" value="1"/>
</dbReference>
<protein>
    <recommendedName>
        <fullName evidence="2">Thiopeptide-type bacteriocin biosynthesis domain-containing protein</fullName>
    </recommendedName>
</protein>
<evidence type="ECO:0000256" key="1">
    <source>
        <dbReference type="SAM" id="MobiDB-lite"/>
    </source>
</evidence>
<reference evidence="3 4" key="1">
    <citation type="submission" date="2020-02" db="EMBL/GenBank/DDBJ databases">
        <title>Acidophilic actinobacteria isolated from forest soil.</title>
        <authorList>
            <person name="Golinska P."/>
        </authorList>
    </citation>
    <scope>NUCLEOTIDE SEQUENCE [LARGE SCALE GENOMIC DNA]</scope>
    <source>
        <strain evidence="3 4">NL8</strain>
    </source>
</reference>
<feature type="compositionally biased region" description="Basic and acidic residues" evidence="1">
    <location>
        <begin position="372"/>
        <end position="381"/>
    </location>
</feature>
<proteinExistence type="predicted"/>
<sequence length="392" mass="43646">MTLTPVSAAGEWRAAHIAYFAEDRDRLLLEAIRPTIERCRPHVDSIYVLRHWRRGPHLRLVVHAEPAVFDAVVGPAVTELVGGYLRAHPSAAPALDVARVLPAHRRLAELEREPGPLTPFYQDNTITWHEHDRRIEVLGCPVGADELALFYDTTNTHLFEHLEAVAAGADRQVLALRLMLATAHALCRHPQDPTIRRGFVSLRSHAEGYLSTVPPTARDTFEQNYAGNRAALTGLVRSVVDVLDADEAANHESFERRWIAAIEPLGARWAALYEAGEIPEADIPTDAENGIEPMLERSPLHKAIAGNIAYKDMMYRDPRFLRYRLMLNYTYLHLTRLGVPGLTRYLLCHLAANAVEEVYGVSALDLVLRTVADHPNPEPEPKQPVSATAGLA</sequence>
<keyword evidence="4" id="KW-1185">Reference proteome</keyword>
<dbReference type="Proteomes" id="UP000730482">
    <property type="component" value="Unassembled WGS sequence"/>
</dbReference>
<evidence type="ECO:0000313" key="4">
    <source>
        <dbReference type="Proteomes" id="UP000730482"/>
    </source>
</evidence>
<dbReference type="EMBL" id="JAAFYZ010000121">
    <property type="protein sequence ID" value="MBS2550963.1"/>
    <property type="molecule type" value="Genomic_DNA"/>
</dbReference>
<feature type="domain" description="Thiopeptide-type bacteriocin biosynthesis" evidence="2">
    <location>
        <begin position="12"/>
        <end position="355"/>
    </location>
</feature>
<evidence type="ECO:0000259" key="2">
    <source>
        <dbReference type="Pfam" id="PF14028"/>
    </source>
</evidence>
<gene>
    <name evidence="3" type="ORF">KGQ19_29230</name>
</gene>
<feature type="region of interest" description="Disordered" evidence="1">
    <location>
        <begin position="372"/>
        <end position="392"/>
    </location>
</feature>
<dbReference type="RefSeq" id="WP_212014787.1">
    <property type="nucleotide sequence ID" value="NZ_JAAFYZ010000121.1"/>
</dbReference>
<dbReference type="InterPro" id="IPR054643">
    <property type="entry name" value="TbtD_PbtD_pyrid"/>
</dbReference>
<dbReference type="InterPro" id="IPR023809">
    <property type="entry name" value="Thiopep_bacteriocin_synth_dom"/>
</dbReference>
<name>A0ABS5KY38_9ACTN</name>
<organism evidence="3 4">
    <name type="scientific">Catenulispora pinistramenti</name>
    <dbReference type="NCBI Taxonomy" id="2705254"/>
    <lineage>
        <taxon>Bacteria</taxon>
        <taxon>Bacillati</taxon>
        <taxon>Actinomycetota</taxon>
        <taxon>Actinomycetes</taxon>
        <taxon>Catenulisporales</taxon>
        <taxon>Catenulisporaceae</taxon>
        <taxon>Catenulispora</taxon>
    </lineage>
</organism>
<evidence type="ECO:0000313" key="3">
    <source>
        <dbReference type="EMBL" id="MBS2550963.1"/>
    </source>
</evidence>
<dbReference type="Pfam" id="PF14028">
    <property type="entry name" value="Lant_dehydr_C"/>
    <property type="match status" value="1"/>
</dbReference>